<dbReference type="GO" id="GO:0009403">
    <property type="term" value="P:toxin biosynthetic process"/>
    <property type="evidence" value="ECO:0007669"/>
    <property type="project" value="InterPro"/>
</dbReference>
<feature type="transmembrane region" description="Helical" evidence="5">
    <location>
        <begin position="6"/>
        <end position="24"/>
    </location>
</feature>
<sequence length="193" mass="21510">MVDFSMVDMIILGLILFLSLKGLVNGFLKELFNFIGLIGGVYFASRLNATVGEFINSNIFPIENEPALKLVGFIFILLVIWVVANLISSIFEKTLPDGVDILSRVLGYALTIVRYVAIFALIIASLQNVELIANKLAKHSKNSQIMPTLNKIGFELLNIKNREANATEELNISKAIDLQSFKMEQNETNQTEE</sequence>
<reference evidence="6" key="1">
    <citation type="submission" date="2016-10" db="EMBL/GenBank/DDBJ databases">
        <authorList>
            <person name="de Groot N.N."/>
        </authorList>
    </citation>
    <scope>NUCLEOTIDE SEQUENCE</scope>
</reference>
<dbReference type="GO" id="GO:0016020">
    <property type="term" value="C:membrane"/>
    <property type="evidence" value="ECO:0007669"/>
    <property type="project" value="UniProtKB-SubCell"/>
</dbReference>
<evidence type="ECO:0000313" key="6">
    <source>
        <dbReference type="EMBL" id="SFV71860.1"/>
    </source>
</evidence>
<comment type="subcellular location">
    <subcellularLocation>
        <location evidence="1">Membrane</location>
        <topology evidence="1">Multi-pass membrane protein</topology>
    </subcellularLocation>
</comment>
<organism evidence="6">
    <name type="scientific">hydrothermal vent metagenome</name>
    <dbReference type="NCBI Taxonomy" id="652676"/>
    <lineage>
        <taxon>unclassified sequences</taxon>
        <taxon>metagenomes</taxon>
        <taxon>ecological metagenomes</taxon>
    </lineage>
</organism>
<keyword evidence="4 5" id="KW-0472">Membrane</keyword>
<name>A0A1W1D175_9ZZZZ</name>
<evidence type="ECO:0000256" key="5">
    <source>
        <dbReference type="SAM" id="Phobius"/>
    </source>
</evidence>
<proteinExistence type="predicted"/>
<keyword evidence="2 5" id="KW-0812">Transmembrane</keyword>
<evidence type="ECO:0000256" key="2">
    <source>
        <dbReference type="ARBA" id="ARBA00022692"/>
    </source>
</evidence>
<dbReference type="EMBL" id="FPHM01000319">
    <property type="protein sequence ID" value="SFV71860.1"/>
    <property type="molecule type" value="Genomic_DNA"/>
</dbReference>
<accession>A0A1W1D175</accession>
<evidence type="ECO:0000256" key="3">
    <source>
        <dbReference type="ARBA" id="ARBA00022989"/>
    </source>
</evidence>
<evidence type="ECO:0000256" key="1">
    <source>
        <dbReference type="ARBA" id="ARBA00004141"/>
    </source>
</evidence>
<gene>
    <name evidence="6" type="ORF">MNB_SV-13-274</name>
</gene>
<evidence type="ECO:0000256" key="4">
    <source>
        <dbReference type="ARBA" id="ARBA00023136"/>
    </source>
</evidence>
<dbReference type="InterPro" id="IPR003825">
    <property type="entry name" value="Colicin-V_CvpA"/>
</dbReference>
<dbReference type="Pfam" id="PF02674">
    <property type="entry name" value="Colicin_V"/>
    <property type="match status" value="1"/>
</dbReference>
<feature type="transmembrane region" description="Helical" evidence="5">
    <location>
        <begin position="31"/>
        <end position="47"/>
    </location>
</feature>
<feature type="transmembrane region" description="Helical" evidence="5">
    <location>
        <begin position="105"/>
        <end position="126"/>
    </location>
</feature>
<dbReference type="AlphaFoldDB" id="A0A1W1D175"/>
<feature type="transmembrane region" description="Helical" evidence="5">
    <location>
        <begin position="67"/>
        <end position="84"/>
    </location>
</feature>
<protein>
    <submittedName>
        <fullName evidence="6">Putative integral membrane protein</fullName>
    </submittedName>
</protein>
<keyword evidence="3 5" id="KW-1133">Transmembrane helix</keyword>